<dbReference type="KEGG" id="emg:BBD33_03640"/>
<organism evidence="1 2">
    <name type="scientific">Elizabethkingia meningoseptica</name>
    <name type="common">Chryseobacterium meningosepticum</name>
    <dbReference type="NCBI Taxonomy" id="238"/>
    <lineage>
        <taxon>Bacteria</taxon>
        <taxon>Pseudomonadati</taxon>
        <taxon>Bacteroidota</taxon>
        <taxon>Flavobacteriia</taxon>
        <taxon>Flavobacteriales</taxon>
        <taxon>Weeksellaceae</taxon>
        <taxon>Elizabethkingia</taxon>
    </lineage>
</organism>
<dbReference type="Proteomes" id="UP000188947">
    <property type="component" value="Unassembled WGS sequence"/>
</dbReference>
<dbReference type="RefSeq" id="WP_016170097.1">
    <property type="nucleotide sequence ID" value="NZ_CP014338.1"/>
</dbReference>
<evidence type="ECO:0000313" key="2">
    <source>
        <dbReference type="Proteomes" id="UP000188947"/>
    </source>
</evidence>
<evidence type="ECO:0000313" key="1">
    <source>
        <dbReference type="EMBL" id="OOH93197.1"/>
    </source>
</evidence>
<comment type="caution">
    <text evidence="1">The sequence shown here is derived from an EMBL/GenBank/DDBJ whole genome shotgun (WGS) entry which is preliminary data.</text>
</comment>
<dbReference type="AlphaFoldDB" id="A0A1V3TW10"/>
<dbReference type="OrthoDB" id="1264091at2"/>
<dbReference type="STRING" id="238.BBD35_05475"/>
<proteinExistence type="predicted"/>
<accession>A0A1V3TW10</accession>
<protein>
    <submittedName>
        <fullName evidence="1">Uncharacterized protein</fullName>
    </submittedName>
</protein>
<reference evidence="1 2" key="1">
    <citation type="submission" date="2016-11" db="EMBL/GenBank/DDBJ databases">
        <title>Genome sequence and comparative genomic analysis of clinical strain Elizabethkingia meningoseptica 61421 PRCM.</title>
        <authorList>
            <person name="Wang M."/>
            <person name="Hu S."/>
            <person name="Cao L."/>
            <person name="Jiang T."/>
            <person name="Zhou Y."/>
            <person name="Ming D."/>
        </authorList>
    </citation>
    <scope>NUCLEOTIDE SEQUENCE [LARGE SCALE GENOMIC DNA]</scope>
    <source>
        <strain evidence="1 2">61421 PRCM</strain>
    </source>
</reference>
<dbReference type="EMBL" id="MPOG01000019">
    <property type="protein sequence ID" value="OOH93197.1"/>
    <property type="molecule type" value="Genomic_DNA"/>
</dbReference>
<gene>
    <name evidence="1" type="ORF">BMF97_17160</name>
</gene>
<sequence>MKNLYFFRSKGFRNALFLTAIGISILVSAKRVATWTSTCGILHRVEFSDSWTNTKIAAYVASINSMECGEIPVVIINQR</sequence>
<dbReference type="GeneID" id="48543911"/>
<name>A0A1V3TW10_ELIME</name>
<keyword evidence="2" id="KW-1185">Reference proteome</keyword>